<proteinExistence type="predicted"/>
<dbReference type="Gramene" id="EOY20028">
    <property type="protein sequence ID" value="EOY20028"/>
    <property type="gene ID" value="TCM_045433"/>
</dbReference>
<evidence type="ECO:0000313" key="1">
    <source>
        <dbReference type="EMBL" id="EOY20028.1"/>
    </source>
</evidence>
<organism evidence="1 2">
    <name type="scientific">Theobroma cacao</name>
    <name type="common">Cacao</name>
    <name type="synonym">Cocoa</name>
    <dbReference type="NCBI Taxonomy" id="3641"/>
    <lineage>
        <taxon>Eukaryota</taxon>
        <taxon>Viridiplantae</taxon>
        <taxon>Streptophyta</taxon>
        <taxon>Embryophyta</taxon>
        <taxon>Tracheophyta</taxon>
        <taxon>Spermatophyta</taxon>
        <taxon>Magnoliopsida</taxon>
        <taxon>eudicotyledons</taxon>
        <taxon>Gunneridae</taxon>
        <taxon>Pentapetalae</taxon>
        <taxon>rosids</taxon>
        <taxon>malvids</taxon>
        <taxon>Malvales</taxon>
        <taxon>Malvaceae</taxon>
        <taxon>Byttnerioideae</taxon>
        <taxon>Theobroma</taxon>
    </lineage>
</organism>
<sequence length="142" mass="16496">MYMANPSMPANHWDILLKEEKQHQLTFSKLFECTYKRQKGTREFVDNKSMAVCESYTLAISQKYSVEPSSQPKFDLEVWIEAIRGPTDRFDTKIIRSKRSQPKLDASGVPYHGSQIRSLHHSRSSSHPTLSVRFVFILNVYI</sequence>
<dbReference type="InParanoid" id="A0A061FSV2"/>
<accession>A0A061FSV2</accession>
<protein>
    <submittedName>
        <fullName evidence="1">Uncharacterized protein</fullName>
    </submittedName>
</protein>
<gene>
    <name evidence="1" type="ORF">TCM_045433</name>
</gene>
<dbReference type="EMBL" id="CM001888">
    <property type="protein sequence ID" value="EOY20028.1"/>
    <property type="molecule type" value="Genomic_DNA"/>
</dbReference>
<keyword evidence="2" id="KW-1185">Reference proteome</keyword>
<dbReference type="HOGENOM" id="CLU_1819328_0_0_1"/>
<dbReference type="Proteomes" id="UP000026915">
    <property type="component" value="Chromosome 10"/>
</dbReference>
<evidence type="ECO:0000313" key="2">
    <source>
        <dbReference type="Proteomes" id="UP000026915"/>
    </source>
</evidence>
<dbReference type="AlphaFoldDB" id="A0A061FSV2"/>
<name>A0A061FSV2_THECC</name>
<reference evidence="1 2" key="1">
    <citation type="journal article" date="2013" name="Genome Biol.">
        <title>The genome sequence of the most widely cultivated cacao type and its use to identify candidate genes regulating pod color.</title>
        <authorList>
            <person name="Motamayor J.C."/>
            <person name="Mockaitis K."/>
            <person name="Schmutz J."/>
            <person name="Haiminen N."/>
            <person name="Iii D.L."/>
            <person name="Cornejo O."/>
            <person name="Findley S.D."/>
            <person name="Zheng P."/>
            <person name="Utro F."/>
            <person name="Royaert S."/>
            <person name="Saski C."/>
            <person name="Jenkins J."/>
            <person name="Podicheti R."/>
            <person name="Zhao M."/>
            <person name="Scheffler B.E."/>
            <person name="Stack J.C."/>
            <person name="Feltus F.A."/>
            <person name="Mustiga G.M."/>
            <person name="Amores F."/>
            <person name="Phillips W."/>
            <person name="Marelli J.P."/>
            <person name="May G.D."/>
            <person name="Shapiro H."/>
            <person name="Ma J."/>
            <person name="Bustamante C.D."/>
            <person name="Schnell R.J."/>
            <person name="Main D."/>
            <person name="Gilbert D."/>
            <person name="Parida L."/>
            <person name="Kuhn D.N."/>
        </authorList>
    </citation>
    <scope>NUCLEOTIDE SEQUENCE [LARGE SCALE GENOMIC DNA]</scope>
    <source>
        <strain evidence="2">cv. Matina 1-6</strain>
    </source>
</reference>